<feature type="region of interest" description="Disordered" evidence="1">
    <location>
        <begin position="28"/>
        <end position="61"/>
    </location>
</feature>
<dbReference type="Proteomes" id="UP000673394">
    <property type="component" value="Unassembled WGS sequence"/>
</dbReference>
<evidence type="ECO:0000313" key="3">
    <source>
        <dbReference type="EMBL" id="MBP3964670.1"/>
    </source>
</evidence>
<comment type="caution">
    <text evidence="3">The sequence shown here is derived from an EMBL/GenBank/DDBJ whole genome shotgun (WGS) entry which is preliminary data.</text>
</comment>
<dbReference type="SUPFAM" id="SSF53850">
    <property type="entry name" value="Periplasmic binding protein-like II"/>
    <property type="match status" value="1"/>
</dbReference>
<feature type="signal peptide" evidence="2">
    <location>
        <begin position="1"/>
        <end position="28"/>
    </location>
</feature>
<dbReference type="EMBL" id="JAGKSP010000007">
    <property type="protein sequence ID" value="MBP3964670.1"/>
    <property type="molecule type" value="Genomic_DNA"/>
</dbReference>
<dbReference type="PROSITE" id="PS51257">
    <property type="entry name" value="PROKAR_LIPOPROTEIN"/>
    <property type="match status" value="1"/>
</dbReference>
<feature type="chain" id="PRO_5047015818" description="Aldouronate transport system substrate-binding protein" evidence="2">
    <location>
        <begin position="29"/>
        <end position="676"/>
    </location>
</feature>
<protein>
    <recommendedName>
        <fullName evidence="5">Aldouronate transport system substrate-binding protein</fullName>
    </recommendedName>
</protein>
<proteinExistence type="predicted"/>
<feature type="compositionally biased region" description="Low complexity" evidence="1">
    <location>
        <begin position="40"/>
        <end position="61"/>
    </location>
</feature>
<dbReference type="RefSeq" id="WP_210660433.1">
    <property type="nucleotide sequence ID" value="NZ_JAGKSP010000007.1"/>
</dbReference>
<keyword evidence="2" id="KW-0732">Signal</keyword>
<evidence type="ECO:0008006" key="5">
    <source>
        <dbReference type="Google" id="ProtNLM"/>
    </source>
</evidence>
<evidence type="ECO:0000256" key="2">
    <source>
        <dbReference type="SAM" id="SignalP"/>
    </source>
</evidence>
<gene>
    <name evidence="3" type="ORF">I8J30_18285</name>
</gene>
<name>A0ABS5CFQ2_9BACL</name>
<accession>A0ABS5CFQ2</accession>
<sequence>MKNRKRKTFSVLLSVIMIVTIIAGCSNGNTNTDTVKNEPAANTSTGTNTSTETTNDADSSNAAAEPAAYYDLLDKVSDSSELPDWTGKQLNLKAWYTHGSGDAKRPASDKDVVTPEIKRVTGVTIDKNGSFDNGGQDVKVKMGLLNASNDWPDIAFVDGDMAPFQDLIKAGKVYELTDAIAKYAPHVAKRMPFDVFPLIEEQITSKHLDGNKIWGFPTMVGNPDGSIKQLNPDFVPPSPLNSSLGYNWIWVRDDILKMLYPNAKTQDEIDALYLKNGKFTKEEIFDVPIKSTDDMIKFLYDVQKVIKDKGLKENGKPVQVTYGFGGGDNWSLMTQFFNNLYRVPANNNYFTYYDKASKSIKYSFQQDWFKSGIAEFNKLVRDKVMDPNSLLENNATHLEKLNNGQYAVPYMYDTPDAGVLKAANKPYRYRKLFIDAPIDFSRTIMPYGQNGINFSILIFKDKVSEEDLPQVIRFLDYMISETGEKMYEWGPKSAGLFEEKDGKRVFVNKDLEDAMVYTNQSNGAQLSYNLFNTRISTTDGYGFAWPYYPSYMWGAGPLAPYNTYTRTLSAADALGFFDPGNLPGEAQSNFATMLNKGHEIWNFFGSVAEADAFWKNRDAFEKTLTKTLAAKDDAQFESMWKEFQALAVQQGADEKSLEAMTKYFNEQNQAYLANIK</sequence>
<organism evidence="3 4">
    <name type="scientific">Paenibacillus lignilyticus</name>
    <dbReference type="NCBI Taxonomy" id="1172615"/>
    <lineage>
        <taxon>Bacteria</taxon>
        <taxon>Bacillati</taxon>
        <taxon>Bacillota</taxon>
        <taxon>Bacilli</taxon>
        <taxon>Bacillales</taxon>
        <taxon>Paenibacillaceae</taxon>
        <taxon>Paenibacillus</taxon>
    </lineage>
</organism>
<keyword evidence="4" id="KW-1185">Reference proteome</keyword>
<evidence type="ECO:0000256" key="1">
    <source>
        <dbReference type="SAM" id="MobiDB-lite"/>
    </source>
</evidence>
<reference evidence="3 4" key="1">
    <citation type="submission" date="2021-04" db="EMBL/GenBank/DDBJ databases">
        <title>Paenibacillus sp. DLE-14 whole genome sequence.</title>
        <authorList>
            <person name="Ham Y.J."/>
        </authorList>
    </citation>
    <scope>NUCLEOTIDE SEQUENCE [LARGE SCALE GENOMIC DNA]</scope>
    <source>
        <strain evidence="3 4">DLE-14</strain>
    </source>
</reference>
<dbReference type="Gene3D" id="3.40.190.10">
    <property type="entry name" value="Periplasmic binding protein-like II"/>
    <property type="match status" value="3"/>
</dbReference>
<evidence type="ECO:0000313" key="4">
    <source>
        <dbReference type="Proteomes" id="UP000673394"/>
    </source>
</evidence>